<dbReference type="STRING" id="743788.S8G312"/>
<dbReference type="GO" id="GO:0005737">
    <property type="term" value="C:cytoplasm"/>
    <property type="evidence" value="ECO:0007669"/>
    <property type="project" value="TreeGrafter"/>
</dbReference>
<dbReference type="PANTHER" id="PTHR15526">
    <property type="entry name" value="MUSKELIN"/>
    <property type="match status" value="1"/>
</dbReference>
<evidence type="ECO:0000259" key="4">
    <source>
        <dbReference type="Pfam" id="PF06588"/>
    </source>
</evidence>
<evidence type="ECO:0000256" key="3">
    <source>
        <dbReference type="SAM" id="MobiDB-lite"/>
    </source>
</evidence>
<reference evidence="5 6" key="1">
    <citation type="journal article" date="2012" name="Science">
        <title>The Paleozoic origin of enzymatic lignin decomposition reconstructed from 31 fungal genomes.</title>
        <authorList>
            <person name="Floudas D."/>
            <person name="Binder M."/>
            <person name="Riley R."/>
            <person name="Barry K."/>
            <person name="Blanchette R.A."/>
            <person name="Henrissat B."/>
            <person name="Martinez A.T."/>
            <person name="Otillar R."/>
            <person name="Spatafora J.W."/>
            <person name="Yadav J.S."/>
            <person name="Aerts A."/>
            <person name="Benoit I."/>
            <person name="Boyd A."/>
            <person name="Carlson A."/>
            <person name="Copeland A."/>
            <person name="Coutinho P.M."/>
            <person name="de Vries R.P."/>
            <person name="Ferreira P."/>
            <person name="Findley K."/>
            <person name="Foster B."/>
            <person name="Gaskell J."/>
            <person name="Glotzer D."/>
            <person name="Gorecki P."/>
            <person name="Heitman J."/>
            <person name="Hesse C."/>
            <person name="Hori C."/>
            <person name="Igarashi K."/>
            <person name="Jurgens J.A."/>
            <person name="Kallen N."/>
            <person name="Kersten P."/>
            <person name="Kohler A."/>
            <person name="Kuees U."/>
            <person name="Kumar T.K.A."/>
            <person name="Kuo A."/>
            <person name="LaButti K."/>
            <person name="Larrondo L.F."/>
            <person name="Lindquist E."/>
            <person name="Ling A."/>
            <person name="Lombard V."/>
            <person name="Lucas S."/>
            <person name="Lundell T."/>
            <person name="Martin R."/>
            <person name="McLaughlin D.J."/>
            <person name="Morgenstern I."/>
            <person name="Morin E."/>
            <person name="Murat C."/>
            <person name="Nagy L.G."/>
            <person name="Nolan M."/>
            <person name="Ohm R.A."/>
            <person name="Patyshakuliyeva A."/>
            <person name="Rokas A."/>
            <person name="Ruiz-Duenas F.J."/>
            <person name="Sabat G."/>
            <person name="Salamov A."/>
            <person name="Samejima M."/>
            <person name="Schmutz J."/>
            <person name="Slot J.C."/>
            <person name="St John F."/>
            <person name="Stenlid J."/>
            <person name="Sun H."/>
            <person name="Sun S."/>
            <person name="Syed K."/>
            <person name="Tsang A."/>
            <person name="Wiebenga A."/>
            <person name="Young D."/>
            <person name="Pisabarro A."/>
            <person name="Eastwood D.C."/>
            <person name="Martin F."/>
            <person name="Cullen D."/>
            <person name="Grigoriev I.V."/>
            <person name="Hibbett D.S."/>
        </authorList>
    </citation>
    <scope>NUCLEOTIDE SEQUENCE</scope>
    <source>
        <strain evidence="6">FP-58527</strain>
    </source>
</reference>
<keyword evidence="2" id="KW-0677">Repeat</keyword>
<name>S8G312_FOMSC</name>
<sequence length="854" mass="95529">MNEPRPVPLVYRIAGCSEPSGKYVAENILEDNPLDQTSRWSSAYQSPDIKQWLLLRLQDVAVLKTITFGKLHKPHPCNTKEFKVYVGMSEDNLTEVLHAFLRNDSVKETFSLRHCTSTGVCFPTRYVKVEPLSAHGQSFHTSIWHIALSGINDQRYVEKVQARHNEFREASVLRYVLKHLRQRRLLTPFSAILSRSGLQLEHSTIAALYEHLVLKGDWTSAEETVRQASSSGLLDAYRFSCQPQARWTELNGTDADGDVPRRRGGHAMCMDEQNGLVYLFGGWDGQQNLDDFWVYDVQKDTWRMLSMATSRENNGPGPRACHKMVFDPKTGAVYVLGRLSEGDAPEPSAARGDEGSGTSVPAPPTNPRPSINTAAAVDTSRQGNVTPLPWTAYFSEFYRFHTRGLDAGKWDLLFLDTSGSGGPPLIFDHQMVMDPEAQVIYVSGGRVVDGDWEVPKYSGLYAYDIRAGSWQMLQPTDVNGPNTAMTARFGHSMVLEPESHTLLILAGQRDEKYLSDMYAYHIPTGTVTELFSNFTTIGGPDPCFTQRSVIDPELREIYLFCGLTRSQPGSLTVLETESPYWIYRYERADRPGTWTPILPIEQSHRPRSSFGPQARYAHQVVYDTSGKVVYMHGGNNGIVMDDGNKCPHAESDTERGRPVLDGGDATKENRLDDFWKMALERIPPEDLVRKAIYELRQQQFRELCEDASGVKALAFLQTEVSSVVDHSNAEEAEAFRNLLSHLLSMPPGGSSSMTPAEDLGEDRDTPMRSSAGTPLPYQDEEIAEATKAGQQSTETAVTYEEDLVEAAMNVGCRPSPTRFRQRTQVFERLLTFVDADAKQPDKSLLDLINTDGID</sequence>
<evidence type="ECO:0000313" key="5">
    <source>
        <dbReference type="EMBL" id="EPT04675.1"/>
    </source>
</evidence>
<dbReference type="HOGENOM" id="CLU_004210_0_0_1"/>
<dbReference type="Gene3D" id="2.60.120.260">
    <property type="entry name" value="Galactose-binding domain-like"/>
    <property type="match status" value="1"/>
</dbReference>
<accession>S8G312</accession>
<dbReference type="InterPro" id="IPR015915">
    <property type="entry name" value="Kelch-typ_b-propeller"/>
</dbReference>
<feature type="region of interest" description="Disordered" evidence="3">
    <location>
        <begin position="746"/>
        <end position="770"/>
    </location>
</feature>
<proteinExistence type="predicted"/>
<dbReference type="OrthoDB" id="10052615at2759"/>
<organism evidence="5 6">
    <name type="scientific">Fomitopsis schrenkii</name>
    <name type="common">Brown rot fungus</name>
    <dbReference type="NCBI Taxonomy" id="2126942"/>
    <lineage>
        <taxon>Eukaryota</taxon>
        <taxon>Fungi</taxon>
        <taxon>Dikarya</taxon>
        <taxon>Basidiomycota</taxon>
        <taxon>Agaricomycotina</taxon>
        <taxon>Agaricomycetes</taxon>
        <taxon>Polyporales</taxon>
        <taxon>Fomitopsis</taxon>
    </lineage>
</organism>
<dbReference type="InterPro" id="IPR052456">
    <property type="entry name" value="CTLH_complex_component"/>
</dbReference>
<keyword evidence="1" id="KW-0880">Kelch repeat</keyword>
<feature type="compositionally biased region" description="Polar residues" evidence="3">
    <location>
        <begin position="368"/>
        <end position="379"/>
    </location>
</feature>
<dbReference type="Pfam" id="PF24681">
    <property type="entry name" value="Kelch_KLHDC2_KLHL20_DRC7"/>
    <property type="match status" value="1"/>
</dbReference>
<dbReference type="AlphaFoldDB" id="S8G312"/>
<feature type="region of interest" description="Disordered" evidence="3">
    <location>
        <begin position="341"/>
        <end position="379"/>
    </location>
</feature>
<evidence type="ECO:0000256" key="2">
    <source>
        <dbReference type="ARBA" id="ARBA00022737"/>
    </source>
</evidence>
<feature type="domain" description="Muskelin N-terminal" evidence="4">
    <location>
        <begin position="9"/>
        <end position="203"/>
    </location>
</feature>
<dbReference type="Proteomes" id="UP000015241">
    <property type="component" value="Unassembled WGS sequence"/>
</dbReference>
<protein>
    <recommendedName>
        <fullName evidence="4">Muskelin N-terminal domain-containing protein</fullName>
    </recommendedName>
</protein>
<evidence type="ECO:0000256" key="1">
    <source>
        <dbReference type="ARBA" id="ARBA00022441"/>
    </source>
</evidence>
<gene>
    <name evidence="5" type="ORF">FOMPIDRAFT_1034781</name>
</gene>
<dbReference type="InterPro" id="IPR010565">
    <property type="entry name" value="Muskelin_N"/>
</dbReference>
<evidence type="ECO:0000313" key="6">
    <source>
        <dbReference type="Proteomes" id="UP000015241"/>
    </source>
</evidence>
<dbReference type="eggNOG" id="KOG2437">
    <property type="taxonomic scope" value="Eukaryota"/>
</dbReference>
<dbReference type="InParanoid" id="S8G312"/>
<keyword evidence="6" id="KW-1185">Reference proteome</keyword>
<dbReference type="Gene3D" id="2.120.10.80">
    <property type="entry name" value="Kelch-type beta propeller"/>
    <property type="match status" value="2"/>
</dbReference>
<dbReference type="InterPro" id="IPR008979">
    <property type="entry name" value="Galactose-bd-like_sf"/>
</dbReference>
<dbReference type="PANTHER" id="PTHR15526:SF5">
    <property type="entry name" value="MUSKELIN"/>
    <property type="match status" value="1"/>
</dbReference>
<dbReference type="SUPFAM" id="SSF49785">
    <property type="entry name" value="Galactose-binding domain-like"/>
    <property type="match status" value="1"/>
</dbReference>
<dbReference type="Pfam" id="PF06588">
    <property type="entry name" value="Muskelin_N"/>
    <property type="match status" value="1"/>
</dbReference>
<dbReference type="SUPFAM" id="SSF117281">
    <property type="entry name" value="Kelch motif"/>
    <property type="match status" value="2"/>
</dbReference>
<dbReference type="FunCoup" id="S8G312">
    <property type="interactions" value="501"/>
</dbReference>
<dbReference type="EMBL" id="KE504126">
    <property type="protein sequence ID" value="EPT04675.1"/>
    <property type="molecule type" value="Genomic_DNA"/>
</dbReference>